<accession>A0A8T0C4A4</accession>
<feature type="region of interest" description="Disordered" evidence="1">
    <location>
        <begin position="1"/>
        <end position="49"/>
    </location>
</feature>
<reference evidence="2 3" key="1">
    <citation type="journal article" date="2012" name="J. Bacteriol.">
        <title>Genome sequence of the cycloprodigiosin-producing bacterial strain Pseudoalteromonas rubra ATCC 29570(T).</title>
        <authorList>
            <person name="Xie B.B."/>
            <person name="Shu Y.L."/>
            <person name="Qin Q.L."/>
            <person name="Rong J.C."/>
            <person name="Zhang X.Y."/>
            <person name="Chen X.L."/>
            <person name="Zhou B.C."/>
            <person name="Zhang Y.Z."/>
        </authorList>
    </citation>
    <scope>NUCLEOTIDE SEQUENCE [LARGE SCALE GENOMIC DNA]</scope>
    <source>
        <strain evidence="2 3">DSM 6842</strain>
    </source>
</reference>
<dbReference type="EMBL" id="AHCD03000036">
    <property type="protein sequence ID" value="KAF7785519.1"/>
    <property type="molecule type" value="Genomic_DNA"/>
</dbReference>
<comment type="caution">
    <text evidence="2">The sequence shown here is derived from an EMBL/GenBank/DDBJ whole genome shotgun (WGS) entry which is preliminary data.</text>
</comment>
<dbReference type="AlphaFoldDB" id="A0A8T0C4A4"/>
<evidence type="ECO:0000256" key="1">
    <source>
        <dbReference type="SAM" id="MobiDB-lite"/>
    </source>
</evidence>
<proteinExistence type="predicted"/>
<dbReference type="GeneID" id="61359133"/>
<evidence type="ECO:0000313" key="2">
    <source>
        <dbReference type="EMBL" id="KAF7785519.1"/>
    </source>
</evidence>
<sequence length="49" mass="5570">MKFKVQKKELKNLNEKKSLNTQHTRLIGGGAQDNAPDPITNTSHFTFKD</sequence>
<organism evidence="2 3">
    <name type="scientific">Pseudoalteromonas rubra</name>
    <dbReference type="NCBI Taxonomy" id="43658"/>
    <lineage>
        <taxon>Bacteria</taxon>
        <taxon>Pseudomonadati</taxon>
        <taxon>Pseudomonadota</taxon>
        <taxon>Gammaproteobacteria</taxon>
        <taxon>Alteromonadales</taxon>
        <taxon>Pseudoalteromonadaceae</taxon>
        <taxon>Pseudoalteromonas</taxon>
    </lineage>
</organism>
<dbReference type="Proteomes" id="UP000016480">
    <property type="component" value="Unassembled WGS sequence"/>
</dbReference>
<feature type="compositionally biased region" description="Basic and acidic residues" evidence="1">
    <location>
        <begin position="1"/>
        <end position="18"/>
    </location>
</feature>
<gene>
    <name evidence="2" type="ORF">PRUB_a4194</name>
</gene>
<protein>
    <submittedName>
        <fullName evidence="2">Uncharacterized protein</fullName>
    </submittedName>
</protein>
<evidence type="ECO:0000313" key="3">
    <source>
        <dbReference type="Proteomes" id="UP000016480"/>
    </source>
</evidence>
<feature type="compositionally biased region" description="Polar residues" evidence="1">
    <location>
        <begin position="39"/>
        <end position="49"/>
    </location>
</feature>
<dbReference type="RefSeq" id="WP_155946241.1">
    <property type="nucleotide sequence ID" value="NZ_AHCD03000036.1"/>
</dbReference>
<name>A0A8T0C4A4_9GAMM</name>